<feature type="transmembrane region" description="Helical" evidence="5">
    <location>
        <begin position="162"/>
        <end position="180"/>
    </location>
</feature>
<keyword evidence="3 5" id="KW-1133">Transmembrane helix</keyword>
<feature type="transmembrane region" description="Helical" evidence="5">
    <location>
        <begin position="308"/>
        <end position="324"/>
    </location>
</feature>
<feature type="transmembrane region" description="Helical" evidence="5">
    <location>
        <begin position="99"/>
        <end position="121"/>
    </location>
</feature>
<feature type="transmembrane region" description="Helical" evidence="5">
    <location>
        <begin position="133"/>
        <end position="150"/>
    </location>
</feature>
<dbReference type="Proteomes" id="UP000607645">
    <property type="component" value="Unassembled WGS sequence"/>
</dbReference>
<evidence type="ECO:0000256" key="3">
    <source>
        <dbReference type="ARBA" id="ARBA00022989"/>
    </source>
</evidence>
<keyword evidence="4 5" id="KW-0472">Membrane</keyword>
<dbReference type="GO" id="GO:0016020">
    <property type="term" value="C:membrane"/>
    <property type="evidence" value="ECO:0007669"/>
    <property type="project" value="UniProtKB-SubCell"/>
</dbReference>
<dbReference type="InterPro" id="IPR007016">
    <property type="entry name" value="O-antigen_ligase-rel_domated"/>
</dbReference>
<dbReference type="AlphaFoldDB" id="A0A8J6M7Y1"/>
<comment type="caution">
    <text evidence="7">The sequence shown here is derived from an EMBL/GenBank/DDBJ whole genome shotgun (WGS) entry which is preliminary data.</text>
</comment>
<dbReference type="PANTHER" id="PTHR37422">
    <property type="entry name" value="TEICHURONIC ACID BIOSYNTHESIS PROTEIN TUAE"/>
    <property type="match status" value="1"/>
</dbReference>
<feature type="transmembrane region" description="Helical" evidence="5">
    <location>
        <begin position="435"/>
        <end position="454"/>
    </location>
</feature>
<feature type="transmembrane region" description="Helical" evidence="5">
    <location>
        <begin position="283"/>
        <end position="301"/>
    </location>
</feature>
<keyword evidence="8" id="KW-1185">Reference proteome</keyword>
<comment type="subcellular location">
    <subcellularLocation>
        <location evidence="1">Membrane</location>
        <topology evidence="1">Multi-pass membrane protein</topology>
    </subcellularLocation>
</comment>
<organism evidence="7 8">
    <name type="scientific">Lawsonibacter faecis</name>
    <dbReference type="NCBI Taxonomy" id="2763052"/>
    <lineage>
        <taxon>Bacteria</taxon>
        <taxon>Bacillati</taxon>
        <taxon>Bacillota</taxon>
        <taxon>Clostridia</taxon>
        <taxon>Eubacteriales</taxon>
        <taxon>Oscillospiraceae</taxon>
        <taxon>Lawsonibacter</taxon>
    </lineage>
</organism>
<keyword evidence="2 5" id="KW-0812">Transmembrane</keyword>
<sequence>MSIAQNSALVRFFAALWAVLRSGWDESVPGKLFARIGLAVRRGVAGSRICQFAWREGNLPKSWPVSITCRVLTTIINLPVLFVQWIYRLGKNLFDGSIAFRFASAVGGAGFLFVGFTMLIMLIVPHGSWDNGYALRCMILVFLLFLAGAMARPKHRLELTKLGPYFTLFMGFIVYGFFSSLGTDFSEGVLYGLTSEAKNISLRFLVFYVIAFLITLMAVSTVQKTEQLQLMLAVVVAGLVVAALYGCYQGYVGVEVVPSQQDMRLNPDMPGRVYSYFDNPNNFAEILVMLMPFQAALLLNARTWRGRVLALGSIVPCLVAIGLTLSRSCWIGLVIALGVFLILINWRFLPLFLVLGLAALPILPESIINRILTIGNLKDSSTQYRFAIYQDTTYLIRDYGLRGVGLGTDVMKQVFQVYPTMYDGNYPIHTHNNYLQMWGELGVFGAITYLAMVLHQIKAGVKSFYSSTNRAAKNILAAGVGAFCGISVIGVAEYTWFYPRNMFVYFFLFGVIAAAIKLSKRKTA</sequence>
<dbReference type="InterPro" id="IPR051533">
    <property type="entry name" value="WaaL-like"/>
</dbReference>
<dbReference type="RefSeq" id="WP_155147142.1">
    <property type="nucleotide sequence ID" value="NZ_JACOPQ010000006.1"/>
</dbReference>
<dbReference type="GO" id="GO:0016874">
    <property type="term" value="F:ligase activity"/>
    <property type="evidence" value="ECO:0007669"/>
    <property type="project" value="UniProtKB-KW"/>
</dbReference>
<evidence type="ECO:0000313" key="7">
    <source>
        <dbReference type="EMBL" id="MBC5737147.1"/>
    </source>
</evidence>
<feature type="transmembrane region" description="Helical" evidence="5">
    <location>
        <begin position="231"/>
        <end position="251"/>
    </location>
</feature>
<evidence type="ECO:0000313" key="8">
    <source>
        <dbReference type="Proteomes" id="UP000607645"/>
    </source>
</evidence>
<feature type="domain" description="O-antigen ligase-related" evidence="6">
    <location>
        <begin position="314"/>
        <end position="450"/>
    </location>
</feature>
<evidence type="ECO:0000259" key="6">
    <source>
        <dbReference type="Pfam" id="PF04932"/>
    </source>
</evidence>
<feature type="transmembrane region" description="Helical" evidence="5">
    <location>
        <begin position="502"/>
        <end position="519"/>
    </location>
</feature>
<accession>A0A8J6M7Y1</accession>
<protein>
    <submittedName>
        <fullName evidence="7">O-antigen ligase family protein</fullName>
    </submittedName>
</protein>
<dbReference type="EMBL" id="JACOPQ010000006">
    <property type="protein sequence ID" value="MBC5737147.1"/>
    <property type="molecule type" value="Genomic_DNA"/>
</dbReference>
<dbReference type="PANTHER" id="PTHR37422:SF13">
    <property type="entry name" value="LIPOPOLYSACCHARIDE BIOSYNTHESIS PROTEIN PA4999-RELATED"/>
    <property type="match status" value="1"/>
</dbReference>
<keyword evidence="7" id="KW-0436">Ligase</keyword>
<dbReference type="Pfam" id="PF04932">
    <property type="entry name" value="Wzy_C"/>
    <property type="match status" value="1"/>
</dbReference>
<proteinExistence type="predicted"/>
<feature type="transmembrane region" description="Helical" evidence="5">
    <location>
        <begin position="475"/>
        <end position="496"/>
    </location>
</feature>
<reference evidence="7" key="1">
    <citation type="submission" date="2020-08" db="EMBL/GenBank/DDBJ databases">
        <title>Genome public.</title>
        <authorList>
            <person name="Liu C."/>
            <person name="Sun Q."/>
        </authorList>
    </citation>
    <scope>NUCLEOTIDE SEQUENCE</scope>
    <source>
        <strain evidence="7">NSJ-52</strain>
    </source>
</reference>
<name>A0A8J6M7Y1_9FIRM</name>
<feature type="transmembrane region" description="Helical" evidence="5">
    <location>
        <begin position="200"/>
        <end position="219"/>
    </location>
</feature>
<evidence type="ECO:0000256" key="5">
    <source>
        <dbReference type="SAM" id="Phobius"/>
    </source>
</evidence>
<evidence type="ECO:0000256" key="4">
    <source>
        <dbReference type="ARBA" id="ARBA00023136"/>
    </source>
</evidence>
<feature type="transmembrane region" description="Helical" evidence="5">
    <location>
        <begin position="330"/>
        <end position="346"/>
    </location>
</feature>
<evidence type="ECO:0000256" key="2">
    <source>
        <dbReference type="ARBA" id="ARBA00022692"/>
    </source>
</evidence>
<feature type="transmembrane region" description="Helical" evidence="5">
    <location>
        <begin position="63"/>
        <end position="87"/>
    </location>
</feature>
<evidence type="ECO:0000256" key="1">
    <source>
        <dbReference type="ARBA" id="ARBA00004141"/>
    </source>
</evidence>
<feature type="transmembrane region" description="Helical" evidence="5">
    <location>
        <begin position="351"/>
        <end position="372"/>
    </location>
</feature>
<gene>
    <name evidence="7" type="ORF">H8S62_09010</name>
</gene>